<dbReference type="Proteomes" id="UP000735302">
    <property type="component" value="Unassembled WGS sequence"/>
</dbReference>
<name>A0AAV4BL58_9GAST</name>
<protein>
    <submittedName>
        <fullName evidence="2">Uncharacterized protein</fullName>
    </submittedName>
</protein>
<dbReference type="AlphaFoldDB" id="A0AAV4BL58"/>
<keyword evidence="3" id="KW-1185">Reference proteome</keyword>
<gene>
    <name evidence="2" type="ORF">PoB_004617900</name>
</gene>
<keyword evidence="1" id="KW-0732">Signal</keyword>
<accession>A0AAV4BL58</accession>
<reference evidence="2 3" key="1">
    <citation type="journal article" date="2021" name="Elife">
        <title>Chloroplast acquisition without the gene transfer in kleptoplastic sea slugs, Plakobranchus ocellatus.</title>
        <authorList>
            <person name="Maeda T."/>
            <person name="Takahashi S."/>
            <person name="Yoshida T."/>
            <person name="Shimamura S."/>
            <person name="Takaki Y."/>
            <person name="Nagai Y."/>
            <person name="Toyoda A."/>
            <person name="Suzuki Y."/>
            <person name="Arimoto A."/>
            <person name="Ishii H."/>
            <person name="Satoh N."/>
            <person name="Nishiyama T."/>
            <person name="Hasebe M."/>
            <person name="Maruyama T."/>
            <person name="Minagawa J."/>
            <person name="Obokata J."/>
            <person name="Shigenobu S."/>
        </authorList>
    </citation>
    <scope>NUCLEOTIDE SEQUENCE [LARGE SCALE GENOMIC DNA]</scope>
</reference>
<proteinExistence type="predicted"/>
<evidence type="ECO:0000313" key="2">
    <source>
        <dbReference type="EMBL" id="GFO19674.1"/>
    </source>
</evidence>
<comment type="caution">
    <text evidence="2">The sequence shown here is derived from an EMBL/GenBank/DDBJ whole genome shotgun (WGS) entry which is preliminary data.</text>
</comment>
<sequence length="94" mass="10436">MKSVVVTAFLLGGALLMSTAAGNYSQTCVDALVSCYLSLSQAYDIPCKFYLESYDCITKTGPNCTIDEIDEEVDSIRFWMKDEGVEDCSLPERR</sequence>
<organism evidence="2 3">
    <name type="scientific">Plakobranchus ocellatus</name>
    <dbReference type="NCBI Taxonomy" id="259542"/>
    <lineage>
        <taxon>Eukaryota</taxon>
        <taxon>Metazoa</taxon>
        <taxon>Spiralia</taxon>
        <taxon>Lophotrochozoa</taxon>
        <taxon>Mollusca</taxon>
        <taxon>Gastropoda</taxon>
        <taxon>Heterobranchia</taxon>
        <taxon>Euthyneura</taxon>
        <taxon>Panpulmonata</taxon>
        <taxon>Sacoglossa</taxon>
        <taxon>Placobranchoidea</taxon>
        <taxon>Plakobranchidae</taxon>
        <taxon>Plakobranchus</taxon>
    </lineage>
</organism>
<feature type="chain" id="PRO_5043819924" evidence="1">
    <location>
        <begin position="22"/>
        <end position="94"/>
    </location>
</feature>
<feature type="signal peptide" evidence="1">
    <location>
        <begin position="1"/>
        <end position="21"/>
    </location>
</feature>
<dbReference type="EMBL" id="BLXT01005078">
    <property type="protein sequence ID" value="GFO19674.1"/>
    <property type="molecule type" value="Genomic_DNA"/>
</dbReference>
<evidence type="ECO:0000256" key="1">
    <source>
        <dbReference type="SAM" id="SignalP"/>
    </source>
</evidence>
<evidence type="ECO:0000313" key="3">
    <source>
        <dbReference type="Proteomes" id="UP000735302"/>
    </source>
</evidence>